<keyword evidence="1" id="KW-0732">Signal</keyword>
<proteinExistence type="predicted"/>
<evidence type="ECO:0000313" key="3">
    <source>
        <dbReference type="Proteomes" id="UP000182491"/>
    </source>
</evidence>
<feature type="chain" id="PRO_5010228008" description="DKNYY family protein" evidence="1">
    <location>
        <begin position="19"/>
        <end position="529"/>
    </location>
</feature>
<dbReference type="OrthoDB" id="333971at2"/>
<dbReference type="RefSeq" id="WP_068839410.1">
    <property type="nucleotide sequence ID" value="NZ_BMXC01000001.1"/>
</dbReference>
<evidence type="ECO:0000313" key="2">
    <source>
        <dbReference type="EMBL" id="SFU38779.1"/>
    </source>
</evidence>
<sequence length="529" mass="59724">MMRALLVLLVCLSMSSCADNEFFQEDALATAQELKGKAAAGPDSAWVIAGRHYDRSGFHRFFWGDHNRALWAEPVKLPIFKLDSLHGGLRVVEKGGGFQTTSFDLLDSTGRRYAFRSVDKDPVDVVSPFWRKTFVANVLRDQTAAANPYGALVVPPLSEAVGVYHSNPRLYYVPASDTSFGAYAEAVRGKVFLFQEKYEAPADITPVFRNVLAFQDSEDVLRKRFSYNTHHVNQRAFARARLLDLLIGDWDRHKGQWEWAVTAKGADTVYVPVPKDRDQVFFNMKNGLVPSIANSKLFARKLHAFDDDFSDVKAYMINGAYINNRFLNELTLQDWQTIAREMQQQLTDTKIEQAVRRLPPTIYALAGKEITHNLKSRRDLLPKAATEVYKLLAAEVTVVGSDMKEIFTVRRLENARVEVTVERRATNTLPARQLYKRTFHRGETKQIILHGLDGEDTFTVSGAVDESIPVKIYGGLGEDKITDTSTVTGLKDYTLVYDTDRGNDILFGSETRDMTTDDVRVHAYDREGN</sequence>
<dbReference type="PROSITE" id="PS51257">
    <property type="entry name" value="PROKAR_LIPOPROTEIN"/>
    <property type="match status" value="1"/>
</dbReference>
<dbReference type="AlphaFoldDB" id="A0A1I7FRD7"/>
<dbReference type="Proteomes" id="UP000182491">
    <property type="component" value="Unassembled WGS sequence"/>
</dbReference>
<dbReference type="EMBL" id="FPCA01000001">
    <property type="protein sequence ID" value="SFU38779.1"/>
    <property type="molecule type" value="Genomic_DNA"/>
</dbReference>
<evidence type="ECO:0008006" key="4">
    <source>
        <dbReference type="Google" id="ProtNLM"/>
    </source>
</evidence>
<name>A0A1I7FRD7_9BACT</name>
<reference evidence="3" key="1">
    <citation type="submission" date="2016-10" db="EMBL/GenBank/DDBJ databases">
        <authorList>
            <person name="Varghese N."/>
        </authorList>
    </citation>
    <scope>NUCLEOTIDE SEQUENCE [LARGE SCALE GENOMIC DNA]</scope>
    <source>
        <strain evidence="3">DSM 18820</strain>
    </source>
</reference>
<keyword evidence="3" id="KW-1185">Reference proteome</keyword>
<organism evidence="2 3">
    <name type="scientific">Pontibacter akesuensis</name>
    <dbReference type="NCBI Taxonomy" id="388950"/>
    <lineage>
        <taxon>Bacteria</taxon>
        <taxon>Pseudomonadati</taxon>
        <taxon>Bacteroidota</taxon>
        <taxon>Cytophagia</taxon>
        <taxon>Cytophagales</taxon>
        <taxon>Hymenobacteraceae</taxon>
        <taxon>Pontibacter</taxon>
    </lineage>
</organism>
<protein>
    <recommendedName>
        <fullName evidence="4">DKNYY family protein</fullName>
    </recommendedName>
</protein>
<feature type="signal peptide" evidence="1">
    <location>
        <begin position="1"/>
        <end position="18"/>
    </location>
</feature>
<accession>A0A1I7FRD7</accession>
<dbReference type="STRING" id="388950.GCA_001611675_03550"/>
<gene>
    <name evidence="2" type="ORF">SAMN04487941_0415</name>
</gene>
<evidence type="ECO:0000256" key="1">
    <source>
        <dbReference type="SAM" id="SignalP"/>
    </source>
</evidence>